<organism evidence="2 3">
    <name type="scientific">Segatella copri</name>
    <dbReference type="NCBI Taxonomy" id="165179"/>
    <lineage>
        <taxon>Bacteria</taxon>
        <taxon>Pseudomonadati</taxon>
        <taxon>Bacteroidota</taxon>
        <taxon>Bacteroidia</taxon>
        <taxon>Bacteroidales</taxon>
        <taxon>Prevotellaceae</taxon>
        <taxon>Segatella</taxon>
    </lineage>
</organism>
<evidence type="ECO:0000256" key="1">
    <source>
        <dbReference type="SAM" id="MobiDB-lite"/>
    </source>
</evidence>
<dbReference type="EMBL" id="QRVA01000019">
    <property type="protein sequence ID" value="RGS15213.1"/>
    <property type="molecule type" value="Genomic_DNA"/>
</dbReference>
<evidence type="ECO:0000313" key="3">
    <source>
        <dbReference type="Proteomes" id="UP000283872"/>
    </source>
</evidence>
<feature type="compositionally biased region" description="Low complexity" evidence="1">
    <location>
        <begin position="275"/>
        <end position="288"/>
    </location>
</feature>
<feature type="region of interest" description="Disordered" evidence="1">
    <location>
        <begin position="274"/>
        <end position="317"/>
    </location>
</feature>
<dbReference type="Proteomes" id="UP000283872">
    <property type="component" value="Unassembled WGS sequence"/>
</dbReference>
<name>A0A3E5E3X9_9BACT</name>
<accession>A0A3E5E3X9</accession>
<sequence length="317" mass="33660">MANWKTLLETALKGAKTAAPHILTGAKVAAPYVKSAVKTGAHAVKGTAEFVTKHPKTSLVAGAVSLPYFGYNKGALTFAKEKLLGDDSKEKGLVETASRLAFGDQKDAYGNEKSISEKAVNVLFGEGSYDSIKRAGGATIDEGQELYHNLKNGVAGIGNEAIGLYQDGKQFAGNFFSGNGMVSNGNGGYYDPTAQSYPSMAQMQMTNQQGGGSMNALMNGMNNAVSQVSGGNVSKMNIASLLLSAYMMFGRFGWMGKAASLLLGGMTLHNINGKQAASQHQNQQQQQSRANVTEQIPLQTAEMPVEEENTVVRMRRL</sequence>
<feature type="compositionally biased region" description="Polar residues" evidence="1">
    <location>
        <begin position="289"/>
        <end position="298"/>
    </location>
</feature>
<comment type="caution">
    <text evidence="2">The sequence shown here is derived from an EMBL/GenBank/DDBJ whole genome shotgun (WGS) entry which is preliminary data.</text>
</comment>
<protein>
    <submittedName>
        <fullName evidence="2">Uncharacterized protein</fullName>
    </submittedName>
</protein>
<proteinExistence type="predicted"/>
<evidence type="ECO:0000313" key="2">
    <source>
        <dbReference type="EMBL" id="RGS15213.1"/>
    </source>
</evidence>
<dbReference type="AlphaFoldDB" id="A0A3E5E3X9"/>
<reference evidence="2 3" key="1">
    <citation type="submission" date="2018-08" db="EMBL/GenBank/DDBJ databases">
        <title>A genome reference for cultivated species of the human gut microbiota.</title>
        <authorList>
            <person name="Zou Y."/>
            <person name="Xue W."/>
            <person name="Luo G."/>
        </authorList>
    </citation>
    <scope>NUCLEOTIDE SEQUENCE [LARGE SCALE GENOMIC DNA]</scope>
    <source>
        <strain evidence="2 3">AF24-12</strain>
    </source>
</reference>
<dbReference type="RefSeq" id="WP_117586833.1">
    <property type="nucleotide sequence ID" value="NZ_QRVA01000019.1"/>
</dbReference>
<gene>
    <name evidence="2" type="ORF">DWY11_08735</name>
</gene>